<feature type="compositionally biased region" description="Basic and acidic residues" evidence="5">
    <location>
        <begin position="45"/>
        <end position="55"/>
    </location>
</feature>
<evidence type="ECO:0000259" key="6">
    <source>
        <dbReference type="Pfam" id="PF01258"/>
    </source>
</evidence>
<dbReference type="Proteomes" id="UP000622890">
    <property type="component" value="Unassembled WGS sequence"/>
</dbReference>
<name>A0A934W7P7_9BURK</name>
<keyword evidence="1" id="KW-0479">Metal-binding</keyword>
<dbReference type="Gene3D" id="1.20.120.910">
    <property type="entry name" value="DksA, coiled-coil domain"/>
    <property type="match status" value="1"/>
</dbReference>
<dbReference type="PANTHER" id="PTHR33823:SF4">
    <property type="entry name" value="GENERAL STRESS PROTEIN 16O"/>
    <property type="match status" value="1"/>
</dbReference>
<dbReference type="InterPro" id="IPR000962">
    <property type="entry name" value="Znf_DskA_TraR"/>
</dbReference>
<keyword evidence="2" id="KW-0863">Zinc-finger</keyword>
<feature type="compositionally biased region" description="Polar residues" evidence="5">
    <location>
        <begin position="1"/>
        <end position="14"/>
    </location>
</feature>
<feature type="zinc finger region" description="dksA C4-type" evidence="4">
    <location>
        <begin position="91"/>
        <end position="115"/>
    </location>
</feature>
<protein>
    <submittedName>
        <fullName evidence="7">TraR/DksA C4-type zinc finger protein</fullName>
    </submittedName>
</protein>
<dbReference type="PROSITE" id="PS51128">
    <property type="entry name" value="ZF_DKSA_2"/>
    <property type="match status" value="1"/>
</dbReference>
<evidence type="ECO:0000256" key="2">
    <source>
        <dbReference type="ARBA" id="ARBA00022771"/>
    </source>
</evidence>
<evidence type="ECO:0000313" key="8">
    <source>
        <dbReference type="Proteomes" id="UP000622890"/>
    </source>
</evidence>
<dbReference type="AlphaFoldDB" id="A0A934W7P7"/>
<evidence type="ECO:0000256" key="5">
    <source>
        <dbReference type="SAM" id="MobiDB-lite"/>
    </source>
</evidence>
<organism evidence="7 8">
    <name type="scientific">Noviherbaspirillum pedocola</name>
    <dbReference type="NCBI Taxonomy" id="2801341"/>
    <lineage>
        <taxon>Bacteria</taxon>
        <taxon>Pseudomonadati</taxon>
        <taxon>Pseudomonadota</taxon>
        <taxon>Betaproteobacteria</taxon>
        <taxon>Burkholderiales</taxon>
        <taxon>Oxalobacteraceae</taxon>
        <taxon>Noviherbaspirillum</taxon>
    </lineage>
</organism>
<dbReference type="SUPFAM" id="SSF57716">
    <property type="entry name" value="Glucocorticoid receptor-like (DNA-binding domain)"/>
    <property type="match status" value="1"/>
</dbReference>
<proteinExistence type="predicted"/>
<dbReference type="Pfam" id="PF01258">
    <property type="entry name" value="zf-dskA_traR"/>
    <property type="match status" value="1"/>
</dbReference>
<dbReference type="SUPFAM" id="SSF109635">
    <property type="entry name" value="DnaK suppressor protein DksA, alpha-hairpin domain"/>
    <property type="match status" value="1"/>
</dbReference>
<evidence type="ECO:0000256" key="3">
    <source>
        <dbReference type="ARBA" id="ARBA00022833"/>
    </source>
</evidence>
<dbReference type="EMBL" id="JAEPBG010000014">
    <property type="protein sequence ID" value="MBK4737697.1"/>
    <property type="molecule type" value="Genomic_DNA"/>
</dbReference>
<dbReference type="PANTHER" id="PTHR33823">
    <property type="entry name" value="RNA POLYMERASE-BINDING TRANSCRIPTION FACTOR DKSA-RELATED"/>
    <property type="match status" value="1"/>
</dbReference>
<feature type="region of interest" description="Disordered" evidence="5">
    <location>
        <begin position="1"/>
        <end position="55"/>
    </location>
</feature>
<evidence type="ECO:0000313" key="7">
    <source>
        <dbReference type="EMBL" id="MBK4737697.1"/>
    </source>
</evidence>
<dbReference type="GO" id="GO:0008270">
    <property type="term" value="F:zinc ion binding"/>
    <property type="evidence" value="ECO:0007669"/>
    <property type="project" value="UniProtKB-KW"/>
</dbReference>
<comment type="caution">
    <text evidence="7">The sequence shown here is derived from an EMBL/GenBank/DDBJ whole genome shotgun (WGS) entry which is preliminary data.</text>
</comment>
<evidence type="ECO:0000256" key="1">
    <source>
        <dbReference type="ARBA" id="ARBA00022723"/>
    </source>
</evidence>
<dbReference type="RefSeq" id="WP_200596214.1">
    <property type="nucleotide sequence ID" value="NZ_JAEPBG010000014.1"/>
</dbReference>
<dbReference type="InterPro" id="IPR037187">
    <property type="entry name" value="DnaK_N"/>
</dbReference>
<keyword evidence="3" id="KW-0862">Zinc</keyword>
<feature type="domain" description="Zinc finger DksA/TraR C4-type" evidence="6">
    <location>
        <begin position="86"/>
        <end position="121"/>
    </location>
</feature>
<keyword evidence="8" id="KW-1185">Reference proteome</keyword>
<gene>
    <name evidence="7" type="ORF">JJB74_24005</name>
</gene>
<accession>A0A934W7P7</accession>
<evidence type="ECO:0000256" key="4">
    <source>
        <dbReference type="PROSITE-ProRule" id="PRU00510"/>
    </source>
</evidence>
<sequence length="131" mass="14638">MEELTQDQIRSLEQQLRHDHETALADTQDQMRQAEDVDGESLAKYPHDTGDMSEADRELDTNISMAERYSGAVGDIEDALRRIVEGTYGICTECGQPIGYPRMQALPTAKLCIACQERMEHRPGAVSPPTM</sequence>
<reference evidence="7" key="1">
    <citation type="submission" date="2021-01" db="EMBL/GenBank/DDBJ databases">
        <title>Genome sequence of strain Noviherbaspirillum sp. DKR-6.</title>
        <authorList>
            <person name="Chaudhary D.K."/>
        </authorList>
    </citation>
    <scope>NUCLEOTIDE SEQUENCE</scope>
    <source>
        <strain evidence="7">DKR-6</strain>
    </source>
</reference>